<gene>
    <name evidence="1" type="ORF">L195_g000924</name>
</gene>
<dbReference type="Proteomes" id="UP000236291">
    <property type="component" value="Unassembled WGS sequence"/>
</dbReference>
<sequence>MLSQSPSPLNTEHASHDLATGLTYISLSLSTRLSRLPTLAPALLPPPDKEEHVEGNFVV</sequence>
<name>A0A2K3NNA1_TRIPR</name>
<accession>A0A2K3NNA1</accession>
<reference evidence="1 2" key="2">
    <citation type="journal article" date="2017" name="Front. Plant Sci.">
        <title>Gene Classification and Mining of Molecular Markers Useful in Red Clover (Trifolium pratense) Breeding.</title>
        <authorList>
            <person name="Istvanek J."/>
            <person name="Dluhosova J."/>
            <person name="Dluhos P."/>
            <person name="Patkova L."/>
            <person name="Nedelnik J."/>
            <person name="Repkova J."/>
        </authorList>
    </citation>
    <scope>NUCLEOTIDE SEQUENCE [LARGE SCALE GENOMIC DNA]</scope>
    <source>
        <strain evidence="2">cv. Tatra</strain>
        <tissue evidence="1">Young leaves</tissue>
    </source>
</reference>
<organism evidence="1 2">
    <name type="scientific">Trifolium pratense</name>
    <name type="common">Red clover</name>
    <dbReference type="NCBI Taxonomy" id="57577"/>
    <lineage>
        <taxon>Eukaryota</taxon>
        <taxon>Viridiplantae</taxon>
        <taxon>Streptophyta</taxon>
        <taxon>Embryophyta</taxon>
        <taxon>Tracheophyta</taxon>
        <taxon>Spermatophyta</taxon>
        <taxon>Magnoliopsida</taxon>
        <taxon>eudicotyledons</taxon>
        <taxon>Gunneridae</taxon>
        <taxon>Pentapetalae</taxon>
        <taxon>rosids</taxon>
        <taxon>fabids</taxon>
        <taxon>Fabales</taxon>
        <taxon>Fabaceae</taxon>
        <taxon>Papilionoideae</taxon>
        <taxon>50 kb inversion clade</taxon>
        <taxon>NPAAA clade</taxon>
        <taxon>Hologalegina</taxon>
        <taxon>IRL clade</taxon>
        <taxon>Trifolieae</taxon>
        <taxon>Trifolium</taxon>
    </lineage>
</organism>
<dbReference type="AlphaFoldDB" id="A0A2K3NNA1"/>
<comment type="caution">
    <text evidence="1">The sequence shown here is derived from an EMBL/GenBank/DDBJ whole genome shotgun (WGS) entry which is preliminary data.</text>
</comment>
<protein>
    <submittedName>
        <fullName evidence="1">Uncharacterized protein</fullName>
    </submittedName>
</protein>
<reference evidence="1 2" key="1">
    <citation type="journal article" date="2014" name="Am. J. Bot.">
        <title>Genome assembly and annotation for red clover (Trifolium pratense; Fabaceae).</title>
        <authorList>
            <person name="Istvanek J."/>
            <person name="Jaros M."/>
            <person name="Krenek A."/>
            <person name="Repkova J."/>
        </authorList>
    </citation>
    <scope>NUCLEOTIDE SEQUENCE [LARGE SCALE GENOMIC DNA]</scope>
    <source>
        <strain evidence="2">cv. Tatra</strain>
        <tissue evidence="1">Young leaves</tissue>
    </source>
</reference>
<evidence type="ECO:0000313" key="2">
    <source>
        <dbReference type="Proteomes" id="UP000236291"/>
    </source>
</evidence>
<evidence type="ECO:0000313" key="1">
    <source>
        <dbReference type="EMBL" id="PNY04500.1"/>
    </source>
</evidence>
<dbReference type="EMBL" id="ASHM01000348">
    <property type="protein sequence ID" value="PNY04500.1"/>
    <property type="molecule type" value="Genomic_DNA"/>
</dbReference>
<proteinExistence type="predicted"/>